<dbReference type="Proteomes" id="UP000243797">
    <property type="component" value="Unassembled WGS sequence"/>
</dbReference>
<dbReference type="Gene3D" id="3.40.30.10">
    <property type="entry name" value="Glutaredoxin"/>
    <property type="match status" value="1"/>
</dbReference>
<feature type="domain" description="GST C-terminal" evidence="2">
    <location>
        <begin position="103"/>
        <end position="249"/>
    </location>
</feature>
<feature type="domain" description="GST N-terminal" evidence="1">
    <location>
        <begin position="12"/>
        <end position="96"/>
    </location>
</feature>
<dbReference type="PANTHER" id="PTHR43968">
    <property type="match status" value="1"/>
</dbReference>
<dbReference type="PANTHER" id="PTHR43968:SF8">
    <property type="entry name" value="S-TRANSFERASE, PUTATIVE (AFU_ORTHOLOGUE AFUA_2G00590)-RELATED"/>
    <property type="match status" value="1"/>
</dbReference>
<dbReference type="SUPFAM" id="SSF52833">
    <property type="entry name" value="Thioredoxin-like"/>
    <property type="match status" value="1"/>
</dbReference>
<evidence type="ECO:0000259" key="1">
    <source>
        <dbReference type="PROSITE" id="PS50404"/>
    </source>
</evidence>
<sequence length="249" mass="27814">MASAAVNGAAQPKIVYYNNRRCPWAHRSSIVLKELNLPFEEVTIDLDTPRPQWYLDINPRGLVPTIKYTGGALTDEIIPESAIVAQFLADNHPSHLTLPSTTEDGRGALFRARVSFFVDAWFSKVNSKMYPTLLAGTEEEKEKLGQEMLAAVEKEIEPLLKEAGPYFGGSSRLTMAEVLTAPFVIRVQSFANADFLPKTLGDGLKKLPNFSKWADALRQHESVMWVYDEQGILEGTEKRLNKMRAAAKM</sequence>
<dbReference type="InterPro" id="IPR004045">
    <property type="entry name" value="Glutathione_S-Trfase_N"/>
</dbReference>
<dbReference type="PROSITE" id="PS50404">
    <property type="entry name" value="GST_NTER"/>
    <property type="match status" value="1"/>
</dbReference>
<dbReference type="InterPro" id="IPR010987">
    <property type="entry name" value="Glutathione-S-Trfase_C-like"/>
</dbReference>
<reference evidence="3 4" key="1">
    <citation type="submission" date="2017-06" db="EMBL/GenBank/DDBJ databases">
        <title>Draft genome sequence of a variant of Elsinoe murrayae.</title>
        <authorList>
            <person name="Cheng Q."/>
        </authorList>
    </citation>
    <scope>NUCLEOTIDE SEQUENCE [LARGE SCALE GENOMIC DNA]</scope>
    <source>
        <strain evidence="3 4">CQ-2017a</strain>
    </source>
</reference>
<dbReference type="Gene3D" id="1.20.1050.10">
    <property type="match status" value="1"/>
</dbReference>
<dbReference type="Pfam" id="PF13409">
    <property type="entry name" value="GST_N_2"/>
    <property type="match status" value="1"/>
</dbReference>
<dbReference type="SFLD" id="SFLDS00019">
    <property type="entry name" value="Glutathione_Transferase_(cytos"/>
    <property type="match status" value="1"/>
</dbReference>
<keyword evidence="4" id="KW-1185">Reference proteome</keyword>
<proteinExistence type="predicted"/>
<dbReference type="InterPro" id="IPR050983">
    <property type="entry name" value="GST_Omega/HSP26"/>
</dbReference>
<dbReference type="OrthoDB" id="202840at2759"/>
<dbReference type="STRING" id="2082308.A0A2K1QIQ3"/>
<dbReference type="InterPro" id="IPR040079">
    <property type="entry name" value="Glutathione_S-Trfase"/>
</dbReference>
<dbReference type="SFLD" id="SFLDG00358">
    <property type="entry name" value="Main_(cytGST)"/>
    <property type="match status" value="1"/>
</dbReference>
<gene>
    <name evidence="3" type="ORF">CAC42_2246</name>
</gene>
<name>A0A2K1QIQ3_9PEZI</name>
<dbReference type="InParanoid" id="A0A2K1QIQ3"/>
<evidence type="ECO:0000313" key="4">
    <source>
        <dbReference type="Proteomes" id="UP000243797"/>
    </source>
</evidence>
<protein>
    <submittedName>
        <fullName evidence="3">Uncharacterized protein</fullName>
    </submittedName>
</protein>
<evidence type="ECO:0000259" key="2">
    <source>
        <dbReference type="PROSITE" id="PS50405"/>
    </source>
</evidence>
<dbReference type="PROSITE" id="PS50405">
    <property type="entry name" value="GST_CTER"/>
    <property type="match status" value="1"/>
</dbReference>
<dbReference type="EMBL" id="NKHZ01000081">
    <property type="protein sequence ID" value="PNS15017.1"/>
    <property type="molecule type" value="Genomic_DNA"/>
</dbReference>
<dbReference type="SUPFAM" id="SSF47616">
    <property type="entry name" value="GST C-terminal domain-like"/>
    <property type="match status" value="1"/>
</dbReference>
<organism evidence="3 4">
    <name type="scientific">Sphaceloma murrayae</name>
    <dbReference type="NCBI Taxonomy" id="2082308"/>
    <lineage>
        <taxon>Eukaryota</taxon>
        <taxon>Fungi</taxon>
        <taxon>Dikarya</taxon>
        <taxon>Ascomycota</taxon>
        <taxon>Pezizomycotina</taxon>
        <taxon>Dothideomycetes</taxon>
        <taxon>Dothideomycetidae</taxon>
        <taxon>Myriangiales</taxon>
        <taxon>Elsinoaceae</taxon>
        <taxon>Sphaceloma</taxon>
    </lineage>
</organism>
<comment type="caution">
    <text evidence="3">The sequence shown here is derived from an EMBL/GenBank/DDBJ whole genome shotgun (WGS) entry which is preliminary data.</text>
</comment>
<dbReference type="CDD" id="cd00570">
    <property type="entry name" value="GST_N_family"/>
    <property type="match status" value="1"/>
</dbReference>
<dbReference type="AlphaFoldDB" id="A0A2K1QIQ3"/>
<evidence type="ECO:0000313" key="3">
    <source>
        <dbReference type="EMBL" id="PNS15017.1"/>
    </source>
</evidence>
<dbReference type="InterPro" id="IPR036282">
    <property type="entry name" value="Glutathione-S-Trfase_C_sf"/>
</dbReference>
<dbReference type="InterPro" id="IPR036249">
    <property type="entry name" value="Thioredoxin-like_sf"/>
</dbReference>
<accession>A0A2K1QIQ3</accession>
<dbReference type="GO" id="GO:0005737">
    <property type="term" value="C:cytoplasm"/>
    <property type="evidence" value="ECO:0007669"/>
    <property type="project" value="TreeGrafter"/>
</dbReference>